<feature type="domain" description="Transcriptional repressor PaaX-like C-terminal" evidence="3">
    <location>
        <begin position="142"/>
        <end position="230"/>
    </location>
</feature>
<feature type="coiled-coil region" evidence="1">
    <location>
        <begin position="238"/>
        <end position="265"/>
    </location>
</feature>
<feature type="domain" description="Transcriptional repressor PaaX-like N-terminal" evidence="2">
    <location>
        <begin position="1"/>
        <end position="63"/>
    </location>
</feature>
<dbReference type="AlphaFoldDB" id="A3K7C6"/>
<dbReference type="Gene3D" id="1.10.10.10">
    <property type="entry name" value="Winged helix-like DNA-binding domain superfamily/Winged helix DNA-binding domain"/>
    <property type="match status" value="1"/>
</dbReference>
<dbReference type="Pfam" id="PF08223">
    <property type="entry name" value="PaaX_C"/>
    <property type="match status" value="1"/>
</dbReference>
<dbReference type="Proteomes" id="UP000005713">
    <property type="component" value="Unassembled WGS sequence"/>
</dbReference>
<dbReference type="PIRSF" id="PIRSF020623">
    <property type="entry name" value="PaaX"/>
    <property type="match status" value="1"/>
</dbReference>
<dbReference type="PANTHER" id="PTHR30319:SF1">
    <property type="entry name" value="TRANSCRIPTIONAL REPRESSOR PAAX"/>
    <property type="match status" value="1"/>
</dbReference>
<evidence type="ECO:0000259" key="3">
    <source>
        <dbReference type="Pfam" id="PF08223"/>
    </source>
</evidence>
<keyword evidence="5" id="KW-1185">Reference proteome</keyword>
<dbReference type="Pfam" id="PF07848">
    <property type="entry name" value="PaaX"/>
    <property type="match status" value="1"/>
</dbReference>
<dbReference type="PANTHER" id="PTHR30319">
    <property type="entry name" value="PHENYLACETIC ACID REGULATOR-RELATED TRANSCRIPTIONAL REPRESSOR"/>
    <property type="match status" value="1"/>
</dbReference>
<sequence length="269" mass="29754">MTIYGDVVEPRGGALWIGTLIECCGRHGLNETLVRTAVSRLVASGNLEGVRIGRKSYYHLSESAREEFREAARLLFLPSPDARDWLLSLTGAGDLPPPWMRLSPTVAIAPNRDDVAPVDGVLMRAEQIGAHGDLRSLAREKWALDDVARAYEAFLERHQSLLDGRGTVSSLSPEEALARRLRLVHDYRHAALKDPGLPRGACPTDWPAERARRLFVTVYLGLSAMADEFVGETFLNDNGALSSRTDETERRLARLESEAAAWDRAEVLV</sequence>
<dbReference type="InterPro" id="IPR011965">
    <property type="entry name" value="PaaX_trns_reg"/>
</dbReference>
<dbReference type="InterPro" id="IPR036388">
    <property type="entry name" value="WH-like_DNA-bd_sf"/>
</dbReference>
<dbReference type="eggNOG" id="COG3327">
    <property type="taxonomic scope" value="Bacteria"/>
</dbReference>
<evidence type="ECO:0000313" key="4">
    <source>
        <dbReference type="EMBL" id="EBA06885.1"/>
    </source>
</evidence>
<dbReference type="InterPro" id="IPR012906">
    <property type="entry name" value="PaaX-like_N"/>
</dbReference>
<evidence type="ECO:0000259" key="2">
    <source>
        <dbReference type="Pfam" id="PF07848"/>
    </source>
</evidence>
<reference evidence="4 5" key="1">
    <citation type="submission" date="2006-06" db="EMBL/GenBank/DDBJ databases">
        <authorList>
            <person name="Moran M.A."/>
            <person name="Ferriera S."/>
            <person name="Johnson J."/>
            <person name="Kravitz S."/>
            <person name="Beeson K."/>
            <person name="Sutton G."/>
            <person name="Rogers Y.-H."/>
            <person name="Friedman R."/>
            <person name="Frazier M."/>
            <person name="Venter J.C."/>
        </authorList>
    </citation>
    <scope>NUCLEOTIDE SEQUENCE [LARGE SCALE GENOMIC DNA]</scope>
    <source>
        <strain evidence="4 5">E-37</strain>
    </source>
</reference>
<protein>
    <submittedName>
        <fullName evidence="4">Putative regulator of phenylacetic acid degradation, ArsR family protein</fullName>
    </submittedName>
</protein>
<proteinExistence type="predicted"/>
<dbReference type="InterPro" id="IPR013225">
    <property type="entry name" value="PaaX_C"/>
</dbReference>
<evidence type="ECO:0000313" key="5">
    <source>
        <dbReference type="Proteomes" id="UP000005713"/>
    </source>
</evidence>
<organism evidence="4 5">
    <name type="scientific">Sagittula stellata (strain ATCC 700073 / DSM 11524 / E-37)</name>
    <dbReference type="NCBI Taxonomy" id="388399"/>
    <lineage>
        <taxon>Bacteria</taxon>
        <taxon>Pseudomonadati</taxon>
        <taxon>Pseudomonadota</taxon>
        <taxon>Alphaproteobacteria</taxon>
        <taxon>Rhodobacterales</taxon>
        <taxon>Roseobacteraceae</taxon>
        <taxon>Sagittula</taxon>
    </lineage>
</organism>
<name>A3K7C6_SAGS3</name>
<dbReference type="EMBL" id="AAYA01000012">
    <property type="protein sequence ID" value="EBA06885.1"/>
    <property type="molecule type" value="Genomic_DNA"/>
</dbReference>
<dbReference type="GO" id="GO:0006351">
    <property type="term" value="P:DNA-templated transcription"/>
    <property type="evidence" value="ECO:0007669"/>
    <property type="project" value="InterPro"/>
</dbReference>
<gene>
    <name evidence="4" type="ORF">SSE37_00400</name>
</gene>
<keyword evidence="1" id="KW-0175">Coiled coil</keyword>
<comment type="caution">
    <text evidence="4">The sequence shown here is derived from an EMBL/GenBank/DDBJ whole genome shotgun (WGS) entry which is preliminary data.</text>
</comment>
<accession>A3K7C6</accession>
<evidence type="ECO:0000256" key="1">
    <source>
        <dbReference type="SAM" id="Coils"/>
    </source>
</evidence>
<dbReference type="Gene3D" id="1.20.58.1460">
    <property type="match status" value="1"/>
</dbReference>